<accession>A0A0E9TCL2</accession>
<sequence>MSPNCKEIEESDQHRRESCTVLLEVFQNLPTQSHTGKAILKKT</sequence>
<reference evidence="1" key="1">
    <citation type="submission" date="2014-11" db="EMBL/GenBank/DDBJ databases">
        <authorList>
            <person name="Amaro Gonzalez C."/>
        </authorList>
    </citation>
    <scope>NUCLEOTIDE SEQUENCE</scope>
</reference>
<name>A0A0E9TCL2_ANGAN</name>
<protein>
    <submittedName>
        <fullName evidence="1">Uncharacterized protein</fullName>
    </submittedName>
</protein>
<dbReference type="AlphaFoldDB" id="A0A0E9TCL2"/>
<proteinExistence type="predicted"/>
<dbReference type="EMBL" id="GBXM01058119">
    <property type="protein sequence ID" value="JAH50458.1"/>
    <property type="molecule type" value="Transcribed_RNA"/>
</dbReference>
<reference evidence="1" key="2">
    <citation type="journal article" date="2015" name="Fish Shellfish Immunol.">
        <title>Early steps in the European eel (Anguilla anguilla)-Vibrio vulnificus interaction in the gills: Role of the RtxA13 toxin.</title>
        <authorList>
            <person name="Callol A."/>
            <person name="Pajuelo D."/>
            <person name="Ebbesson L."/>
            <person name="Teles M."/>
            <person name="MacKenzie S."/>
            <person name="Amaro C."/>
        </authorList>
    </citation>
    <scope>NUCLEOTIDE SEQUENCE</scope>
</reference>
<evidence type="ECO:0000313" key="1">
    <source>
        <dbReference type="EMBL" id="JAH50458.1"/>
    </source>
</evidence>
<organism evidence="1">
    <name type="scientific">Anguilla anguilla</name>
    <name type="common">European freshwater eel</name>
    <name type="synonym">Muraena anguilla</name>
    <dbReference type="NCBI Taxonomy" id="7936"/>
    <lineage>
        <taxon>Eukaryota</taxon>
        <taxon>Metazoa</taxon>
        <taxon>Chordata</taxon>
        <taxon>Craniata</taxon>
        <taxon>Vertebrata</taxon>
        <taxon>Euteleostomi</taxon>
        <taxon>Actinopterygii</taxon>
        <taxon>Neopterygii</taxon>
        <taxon>Teleostei</taxon>
        <taxon>Anguilliformes</taxon>
        <taxon>Anguillidae</taxon>
        <taxon>Anguilla</taxon>
    </lineage>
</organism>